<dbReference type="Gene3D" id="2.30.29.30">
    <property type="entry name" value="Pleckstrin-homology domain (PH domain)/Phosphotyrosine-binding domain (PTB)"/>
    <property type="match status" value="2"/>
</dbReference>
<evidence type="ECO:0000256" key="10">
    <source>
        <dbReference type="ARBA" id="ARBA00056020"/>
    </source>
</evidence>
<dbReference type="EMBL" id="JBFSEQ010000005">
    <property type="protein sequence ID" value="KAL2775902.1"/>
    <property type="molecule type" value="Genomic_DNA"/>
</dbReference>
<dbReference type="InterPro" id="IPR000219">
    <property type="entry name" value="DH_dom"/>
</dbReference>
<keyword evidence="7 12" id="KW-0863">Zinc-finger</keyword>
<evidence type="ECO:0000256" key="11">
    <source>
        <dbReference type="ARBA" id="ARBA00069931"/>
    </source>
</evidence>
<dbReference type="FunFam" id="1.20.900.10:FF:000024">
    <property type="entry name" value="FYVE, RhoGEF and PH domain-containing protein 6"/>
    <property type="match status" value="1"/>
</dbReference>
<gene>
    <name evidence="17" type="ORF">WCI35_013787</name>
</gene>
<dbReference type="InterPro" id="IPR037743">
    <property type="entry name" value="FGD6_N_PH"/>
</dbReference>
<dbReference type="SUPFAM" id="SSF48065">
    <property type="entry name" value="DBL homology domain (DH-domain)"/>
    <property type="match status" value="1"/>
</dbReference>
<feature type="region of interest" description="Disordered" evidence="13">
    <location>
        <begin position="586"/>
        <end position="605"/>
    </location>
</feature>
<feature type="compositionally biased region" description="Low complexity" evidence="13">
    <location>
        <begin position="15"/>
        <end position="24"/>
    </location>
</feature>
<dbReference type="InterPro" id="IPR035899">
    <property type="entry name" value="DBL_dom_sf"/>
</dbReference>
<accession>A0ABD2EA34</accession>
<dbReference type="SUPFAM" id="SSF50729">
    <property type="entry name" value="PH domain-like"/>
    <property type="match status" value="2"/>
</dbReference>
<keyword evidence="4" id="KW-0344">Guanine-nucleotide releasing factor</keyword>
<feature type="domain" description="PH" evidence="14">
    <location>
        <begin position="1335"/>
        <end position="1431"/>
    </location>
</feature>
<dbReference type="InterPro" id="IPR051092">
    <property type="entry name" value="FYVE_RhoGEF_PH"/>
</dbReference>
<comment type="caution">
    <text evidence="17">The sequence shown here is derived from an EMBL/GenBank/DDBJ whole genome shotgun (WGS) entry which is preliminary data.</text>
</comment>
<dbReference type="PROSITE" id="PS50003">
    <property type="entry name" value="PH_DOMAIN"/>
    <property type="match status" value="2"/>
</dbReference>
<evidence type="ECO:0000256" key="9">
    <source>
        <dbReference type="ARBA" id="ARBA00023212"/>
    </source>
</evidence>
<dbReference type="FunFam" id="2.30.29.30:FF:000209">
    <property type="entry name" value="FYVE, RhoGEF and PH domain-containing protein 6"/>
    <property type="match status" value="1"/>
</dbReference>
<feature type="region of interest" description="Disordered" evidence="13">
    <location>
        <begin position="1289"/>
        <end position="1308"/>
    </location>
</feature>
<evidence type="ECO:0000256" key="7">
    <source>
        <dbReference type="ARBA" id="ARBA00022771"/>
    </source>
</evidence>
<feature type="region of interest" description="Disordered" evidence="13">
    <location>
        <begin position="699"/>
        <end position="733"/>
    </location>
</feature>
<evidence type="ECO:0000256" key="4">
    <source>
        <dbReference type="ARBA" id="ARBA00022658"/>
    </source>
</evidence>
<keyword evidence="8" id="KW-0862">Zinc</keyword>
<dbReference type="CDD" id="cd13237">
    <property type="entry name" value="PH2_FGD5_FGD6"/>
    <property type="match status" value="1"/>
</dbReference>
<evidence type="ECO:0000313" key="18">
    <source>
        <dbReference type="Proteomes" id="UP001610411"/>
    </source>
</evidence>
<keyword evidence="9" id="KW-0206">Cytoskeleton</keyword>
<dbReference type="PANTHER" id="PTHR12673:SF12">
    <property type="entry name" value="FYVE, RHOGEF AND PH DOMAIN-CONTAINING PROTEIN 6"/>
    <property type="match status" value="1"/>
</dbReference>
<reference evidence="17 18" key="1">
    <citation type="journal article" date="2024" name="G3 (Bethesda)">
        <title>A hybrid genome assembly of the endangered aye-aye (Daubentonia madagascariensis).</title>
        <authorList>
            <person name="Versoza C.J."/>
            <person name="Pfeifer S.P."/>
        </authorList>
    </citation>
    <scope>NUCLEOTIDE SEQUENCE [LARGE SCALE GENOMIC DNA]</scope>
    <source>
        <strain evidence="17">6821</strain>
    </source>
</reference>
<feature type="region of interest" description="Disordered" evidence="13">
    <location>
        <begin position="798"/>
        <end position="869"/>
    </location>
</feature>
<comment type="subcellular location">
    <subcellularLocation>
        <location evidence="1">Cytoplasm</location>
        <location evidence="1">Cytoskeleton</location>
    </subcellularLocation>
</comment>
<dbReference type="GO" id="GO:0005085">
    <property type="term" value="F:guanyl-nucleotide exchange factor activity"/>
    <property type="evidence" value="ECO:0007669"/>
    <property type="project" value="UniProtKB-KW"/>
</dbReference>
<dbReference type="InterPro" id="IPR017455">
    <property type="entry name" value="Znf_FYVE-rel"/>
</dbReference>
<dbReference type="InterPro" id="IPR011993">
    <property type="entry name" value="PH-like_dom_sf"/>
</dbReference>
<feature type="compositionally biased region" description="Polar residues" evidence="13">
    <location>
        <begin position="586"/>
        <end position="599"/>
    </location>
</feature>
<dbReference type="SMART" id="SM00064">
    <property type="entry name" value="FYVE"/>
    <property type="match status" value="1"/>
</dbReference>
<dbReference type="Pfam" id="PF01363">
    <property type="entry name" value="FYVE"/>
    <property type="match status" value="1"/>
</dbReference>
<keyword evidence="18" id="KW-1185">Reference proteome</keyword>
<protein>
    <recommendedName>
        <fullName evidence="11">FYVE, RhoGEF and PH domain-containing protein 6</fullName>
    </recommendedName>
</protein>
<sequence length="1432" mass="161051">MTSAAEIKKPPVAPKPKFVVTNNKPAPPPVAPKPDIVISSVPQSTKKAKPAIAPKPKVLKSSVQDIGQSPSRKITLNLEEHKQELPESTDNFNCKNVGDQNSDCTLPMCSCRSECIHKLGNRENLCVKQLVLEPLEMNENLENSKIDESLMIKTMSKYDSHGEKVKNQTKVVLKASILEEKLKDVLTHRTSPFISSKKHRSADIPEMNGGCNTNRQFRIEFADLSPSLSSFENVPDHHNCHLQLPSDEFQNFETCQDGSEKSYNYFHSSELEALENNGKGGTFISSDEVRKKSEVKELGPLEIHLVPYTPKFPTPKPRKTHTARLLRQKYIDTPSESTEDPENSNSSSSCLIEDSLKNNEISVLHQNVLCNQEQVDKMNPGNKSELNMGSNSDRQDLVNSQKAMCHEISSFEKMTPSLDTDSKLTSDSTTIDSSSMSLAVDKGTSFIRCSTLSMSLPKQLKLTCNEHLPTACTLGVSAPQMQKESIIKEESSSRIVPKKPQRHSLPAAGVLKKAASEELVEKSSYPSKEENISEKGLERNHLQHLCAQNHGGSSSFDMPKQVSEKPVWKLPHPILPFSGNPESLKSVTVSSNSEPSTALTKPRAKSLSAVDMERCTKPCKDSTKKNSFKKLLNMKLSICFMKSDFQKFWSRSSQLGDTTAGNLSHRERKGIEGDWHGLLVEGKRSKPIKAYSADNYSLESQKKRKKSRGQTSAANSLRAESLDDQMLSRESSPQAPCKSVISLCAPEYENIRHYEEIPEYENLPFIMAVGKTPGLEWQNSSSMEDTDANVYEVEEPYEAPDGQLPLGPRHQHSSSGASQEGQNDLDLGLGDLPSDEEEVINSSDEDDVSSESSKGDPDPLEDKQDEDIGMKSKVHHIAKEIMSSEKVFVDVLKLLHIDFRDAVAHASRQLGKPVIEDRILNQILYYLPQLYELNRDLLKELEERMLNWTEQQRIADIFVKKGPYLKMYSTYIKEFDKNIALLDEQCKKNPGFAAIVREFEMSPRCAHLALKHYLLKPVQRIPQYKLLLTDYLKNLKEDAGDYRDTQDALAVVIEVANHANDTMKQGDNFQKLMQIQYSLNGHHEIVQPGRVFLKEGTLMKLSRKVMQPRMFFLFNDALLYTTPVQSGMYKLNNMLSLAGMKVRKPTQEAYQNELKIESVERSFILSASSATERDEWLQAISRSIEDYARKRITFCPSRSLEEADSENKEEVSPLGSKAPIWIPDTRATMCMICTSEFTLTWRRHHCRACGKIVCQACSSNKYGLDYLKNQPARVCEHCFEELQKLDHQHSPKIGSPGNHKSPSSALSSVLHSIPSGRKQKKIPAALKEVSANTEDSSMSGYLYRSKGNKKPWKHLWFVIKNKVLYTYAASEDVAALESQPLLGFTVTQVKDENSESKVFQLLHKNMLFYVFKADDAHSAQKWIEAFQEGTVL</sequence>
<evidence type="ECO:0000256" key="8">
    <source>
        <dbReference type="ARBA" id="ARBA00022833"/>
    </source>
</evidence>
<organism evidence="17 18">
    <name type="scientific">Daubentonia madagascariensis</name>
    <name type="common">Aye-aye</name>
    <name type="synonym">Sciurus madagascariensis</name>
    <dbReference type="NCBI Taxonomy" id="31869"/>
    <lineage>
        <taxon>Eukaryota</taxon>
        <taxon>Metazoa</taxon>
        <taxon>Chordata</taxon>
        <taxon>Craniata</taxon>
        <taxon>Vertebrata</taxon>
        <taxon>Euteleostomi</taxon>
        <taxon>Mammalia</taxon>
        <taxon>Eutheria</taxon>
        <taxon>Euarchontoglires</taxon>
        <taxon>Primates</taxon>
        <taxon>Strepsirrhini</taxon>
        <taxon>Chiromyiformes</taxon>
        <taxon>Daubentoniidae</taxon>
        <taxon>Daubentonia</taxon>
    </lineage>
</organism>
<evidence type="ECO:0000313" key="17">
    <source>
        <dbReference type="EMBL" id="KAL2775902.1"/>
    </source>
</evidence>
<evidence type="ECO:0000256" key="3">
    <source>
        <dbReference type="ARBA" id="ARBA00022553"/>
    </source>
</evidence>
<feature type="compositionally biased region" description="Basic and acidic residues" evidence="13">
    <location>
        <begin position="853"/>
        <end position="869"/>
    </location>
</feature>
<dbReference type="InterPro" id="IPR000306">
    <property type="entry name" value="Znf_FYVE"/>
</dbReference>
<proteinExistence type="predicted"/>
<dbReference type="Proteomes" id="UP001610411">
    <property type="component" value="Unassembled WGS sequence"/>
</dbReference>
<dbReference type="PANTHER" id="PTHR12673">
    <property type="entry name" value="FACIOGENITAL DYSPLASIA PROTEIN"/>
    <property type="match status" value="1"/>
</dbReference>
<evidence type="ECO:0000259" key="16">
    <source>
        <dbReference type="PROSITE" id="PS50178"/>
    </source>
</evidence>
<dbReference type="CDD" id="cd15743">
    <property type="entry name" value="FYVE_FGD6"/>
    <property type="match status" value="1"/>
</dbReference>
<dbReference type="Gene3D" id="1.20.900.10">
    <property type="entry name" value="Dbl homology (DH) domain"/>
    <property type="match status" value="1"/>
</dbReference>
<dbReference type="SMART" id="SM00325">
    <property type="entry name" value="RhoGEF"/>
    <property type="match status" value="1"/>
</dbReference>
<keyword evidence="2" id="KW-0963">Cytoplasm</keyword>
<feature type="domain" description="FYVE-type" evidence="16">
    <location>
        <begin position="1224"/>
        <end position="1283"/>
    </location>
</feature>
<feature type="region of interest" description="Disordered" evidence="13">
    <location>
        <begin position="331"/>
        <end position="350"/>
    </location>
</feature>
<feature type="domain" description="DH" evidence="15">
    <location>
        <begin position="873"/>
        <end position="1062"/>
    </location>
</feature>
<dbReference type="Pfam" id="PF00169">
    <property type="entry name" value="PH"/>
    <property type="match status" value="2"/>
</dbReference>
<evidence type="ECO:0000256" key="13">
    <source>
        <dbReference type="SAM" id="MobiDB-lite"/>
    </source>
</evidence>
<evidence type="ECO:0000256" key="12">
    <source>
        <dbReference type="PROSITE-ProRule" id="PRU00091"/>
    </source>
</evidence>
<evidence type="ECO:0000256" key="5">
    <source>
        <dbReference type="ARBA" id="ARBA00022723"/>
    </source>
</evidence>
<evidence type="ECO:0000259" key="15">
    <source>
        <dbReference type="PROSITE" id="PS50010"/>
    </source>
</evidence>
<feature type="region of interest" description="Disordered" evidence="13">
    <location>
        <begin position="1"/>
        <end position="66"/>
    </location>
</feature>
<evidence type="ECO:0000256" key="2">
    <source>
        <dbReference type="ARBA" id="ARBA00022490"/>
    </source>
</evidence>
<name>A0ABD2EA34_DAUMA</name>
<feature type="compositionally biased region" description="Acidic residues" evidence="13">
    <location>
        <begin position="833"/>
        <end position="849"/>
    </location>
</feature>
<dbReference type="GO" id="GO:0005856">
    <property type="term" value="C:cytoskeleton"/>
    <property type="evidence" value="ECO:0007669"/>
    <property type="project" value="UniProtKB-SubCell"/>
</dbReference>
<evidence type="ECO:0000259" key="14">
    <source>
        <dbReference type="PROSITE" id="PS50003"/>
    </source>
</evidence>
<keyword evidence="3" id="KW-0597">Phosphoprotein</keyword>
<evidence type="ECO:0000256" key="1">
    <source>
        <dbReference type="ARBA" id="ARBA00004245"/>
    </source>
</evidence>
<dbReference type="Gene3D" id="3.30.40.10">
    <property type="entry name" value="Zinc/RING finger domain, C3HC4 (zinc finger)"/>
    <property type="match status" value="1"/>
</dbReference>
<keyword evidence="5" id="KW-0479">Metal-binding</keyword>
<dbReference type="FunFam" id="3.30.40.10:FF:000061">
    <property type="entry name" value="FYVE, RhoGEF and PH domain containing 1"/>
    <property type="match status" value="1"/>
</dbReference>
<dbReference type="FunFam" id="2.30.29.30:FF:000158">
    <property type="entry name" value="FYVE, RhoGEF and PH domain containing 6"/>
    <property type="match status" value="1"/>
</dbReference>
<dbReference type="CDD" id="cd15793">
    <property type="entry name" value="PH1_FGD6"/>
    <property type="match status" value="1"/>
</dbReference>
<comment type="function">
    <text evidence="10">May activate CDC42, a member of the Ras-like family of Rho- and Rac proteins, by exchanging bound GDP for free GTP. May play a role in regulating the actin cytoskeleton and cell shape.</text>
</comment>
<evidence type="ECO:0000256" key="6">
    <source>
        <dbReference type="ARBA" id="ARBA00022737"/>
    </source>
</evidence>
<dbReference type="PROSITE" id="PS50010">
    <property type="entry name" value="DH_2"/>
    <property type="match status" value="1"/>
</dbReference>
<feature type="domain" description="PH" evidence="14">
    <location>
        <begin position="1091"/>
        <end position="1185"/>
    </location>
</feature>
<dbReference type="CDD" id="cd00160">
    <property type="entry name" value="RhoGEF"/>
    <property type="match status" value="1"/>
</dbReference>
<dbReference type="Pfam" id="PF00621">
    <property type="entry name" value="RhoGEF"/>
    <property type="match status" value="1"/>
</dbReference>
<dbReference type="PROSITE" id="PS50178">
    <property type="entry name" value="ZF_FYVE"/>
    <property type="match status" value="1"/>
</dbReference>
<dbReference type="InterPro" id="IPR013083">
    <property type="entry name" value="Znf_RING/FYVE/PHD"/>
</dbReference>
<feature type="compositionally biased region" description="Low complexity" evidence="13">
    <location>
        <begin position="820"/>
        <end position="832"/>
    </location>
</feature>
<dbReference type="SMART" id="SM00233">
    <property type="entry name" value="PH"/>
    <property type="match status" value="2"/>
</dbReference>
<dbReference type="GO" id="GO:0008270">
    <property type="term" value="F:zinc ion binding"/>
    <property type="evidence" value="ECO:0007669"/>
    <property type="project" value="UniProtKB-KW"/>
</dbReference>
<dbReference type="InterPro" id="IPR001849">
    <property type="entry name" value="PH_domain"/>
</dbReference>
<keyword evidence="6" id="KW-0677">Repeat</keyword>